<dbReference type="Proteomes" id="UP000815677">
    <property type="component" value="Unassembled WGS sequence"/>
</dbReference>
<gene>
    <name evidence="1" type="ORF">MCHLO_12568</name>
</gene>
<evidence type="ECO:0000313" key="2">
    <source>
        <dbReference type="Proteomes" id="UP000815677"/>
    </source>
</evidence>
<accession>A0ABQ0M111</accession>
<reference evidence="1" key="1">
    <citation type="submission" date="2014-09" db="EMBL/GenBank/DDBJ databases">
        <title>Genome sequence of the luminous mushroom Mycena chlorophos for searching fungal bioluminescence genes.</title>
        <authorList>
            <person name="Tanaka Y."/>
            <person name="Kasuga D."/>
            <person name="Oba Y."/>
            <person name="Hase S."/>
            <person name="Sato K."/>
            <person name="Oba Y."/>
            <person name="Sakakibara Y."/>
        </authorList>
    </citation>
    <scope>NUCLEOTIDE SEQUENCE</scope>
</reference>
<organism evidence="1 2">
    <name type="scientific">Mycena chlorophos</name>
    <name type="common">Agaric fungus</name>
    <name type="synonym">Agaricus chlorophos</name>
    <dbReference type="NCBI Taxonomy" id="658473"/>
    <lineage>
        <taxon>Eukaryota</taxon>
        <taxon>Fungi</taxon>
        <taxon>Dikarya</taxon>
        <taxon>Basidiomycota</taxon>
        <taxon>Agaricomycotina</taxon>
        <taxon>Agaricomycetes</taxon>
        <taxon>Agaricomycetidae</taxon>
        <taxon>Agaricales</taxon>
        <taxon>Marasmiineae</taxon>
        <taxon>Mycenaceae</taxon>
        <taxon>Mycena</taxon>
    </lineage>
</organism>
<dbReference type="EMBL" id="DF849135">
    <property type="protein sequence ID" value="GAT55841.1"/>
    <property type="molecule type" value="Genomic_DNA"/>
</dbReference>
<dbReference type="InterPro" id="IPR024645">
    <property type="entry name" value="Mitochondr_Som1"/>
</dbReference>
<sequence length="86" mass="9820">MANHPRDPCKIAELLQYSCTPNKKNNTVHCLPIPRLFRVCADQTIEVTRVLPIDGDGYVDTHNLSDKLPKGKHWRDVTTFDTSEED</sequence>
<dbReference type="Pfam" id="PF11093">
    <property type="entry name" value="Mitochondr_Som1"/>
    <property type="match status" value="1"/>
</dbReference>
<protein>
    <submittedName>
        <fullName evidence="1">Uncharacterized protein</fullName>
    </submittedName>
</protein>
<proteinExistence type="predicted"/>
<name>A0ABQ0M111_MYCCL</name>
<evidence type="ECO:0000313" key="1">
    <source>
        <dbReference type="EMBL" id="GAT55841.1"/>
    </source>
</evidence>
<keyword evidence="2" id="KW-1185">Reference proteome</keyword>